<name>A0ABD5RC63_9EURY</name>
<dbReference type="InterPro" id="IPR052904">
    <property type="entry name" value="Acyl-CoA_dehydrogenase-like"/>
</dbReference>
<dbReference type="AlphaFoldDB" id="A0ABD5RC63"/>
<feature type="domain" description="Adaptive response protein AidB N-terminal" evidence="9">
    <location>
        <begin position="15"/>
        <end position="168"/>
    </location>
</feature>
<reference evidence="10 11" key="1">
    <citation type="journal article" date="2019" name="Int. J. Syst. Evol. Microbiol.">
        <title>The Global Catalogue of Microorganisms (GCM) 10K type strain sequencing project: providing services to taxonomists for standard genome sequencing and annotation.</title>
        <authorList>
            <consortium name="The Broad Institute Genomics Platform"/>
            <consortium name="The Broad Institute Genome Sequencing Center for Infectious Disease"/>
            <person name="Wu L."/>
            <person name="Ma J."/>
        </authorList>
    </citation>
    <scope>NUCLEOTIDE SEQUENCE [LARGE SCALE GENOMIC DNA]</scope>
    <source>
        <strain evidence="10 11">CGMCC 1.12237</strain>
    </source>
</reference>
<feature type="compositionally biased region" description="Basic and acidic residues" evidence="6">
    <location>
        <begin position="563"/>
        <end position="594"/>
    </location>
</feature>
<dbReference type="InterPro" id="IPR009075">
    <property type="entry name" value="AcylCo_DH/oxidase_C"/>
</dbReference>
<keyword evidence="5" id="KW-0560">Oxidoreductase</keyword>
<dbReference type="PROSITE" id="PS00073">
    <property type="entry name" value="ACYL_COA_DH_2"/>
    <property type="match status" value="1"/>
</dbReference>
<dbReference type="Pfam" id="PF18158">
    <property type="entry name" value="AidB_N"/>
    <property type="match status" value="1"/>
</dbReference>
<dbReference type="Gene3D" id="6.10.250.600">
    <property type="match status" value="1"/>
</dbReference>
<keyword evidence="4 5" id="KW-0274">FAD</keyword>
<dbReference type="InterPro" id="IPR041504">
    <property type="entry name" value="AidB_N"/>
</dbReference>
<keyword evidence="3 5" id="KW-0285">Flavoprotein</keyword>
<evidence type="ECO:0000259" key="9">
    <source>
        <dbReference type="Pfam" id="PF18158"/>
    </source>
</evidence>
<evidence type="ECO:0000313" key="10">
    <source>
        <dbReference type="EMBL" id="MFC5367619.1"/>
    </source>
</evidence>
<feature type="compositionally biased region" description="Acidic residues" evidence="6">
    <location>
        <begin position="1"/>
        <end position="13"/>
    </location>
</feature>
<dbReference type="InterPro" id="IPR006091">
    <property type="entry name" value="Acyl-CoA_Oxase/DH_mid-dom"/>
</dbReference>
<evidence type="ECO:0000259" key="8">
    <source>
        <dbReference type="Pfam" id="PF02770"/>
    </source>
</evidence>
<feature type="region of interest" description="Disordered" evidence="6">
    <location>
        <begin position="563"/>
        <end position="605"/>
    </location>
</feature>
<evidence type="ECO:0000256" key="6">
    <source>
        <dbReference type="SAM" id="MobiDB-lite"/>
    </source>
</evidence>
<gene>
    <name evidence="10" type="ORF">ACFPJ5_11795</name>
</gene>
<comment type="caution">
    <text evidence="10">The sequence shown here is derived from an EMBL/GenBank/DDBJ whole genome shotgun (WGS) entry which is preliminary data.</text>
</comment>
<dbReference type="InterPro" id="IPR036250">
    <property type="entry name" value="AcylCo_DH-like_C"/>
</dbReference>
<dbReference type="Gene3D" id="2.40.110.20">
    <property type="match status" value="1"/>
</dbReference>
<organism evidence="10 11">
    <name type="scientific">Salinirubrum litoreum</name>
    <dbReference type="NCBI Taxonomy" id="1126234"/>
    <lineage>
        <taxon>Archaea</taxon>
        <taxon>Methanobacteriati</taxon>
        <taxon>Methanobacteriota</taxon>
        <taxon>Stenosarchaea group</taxon>
        <taxon>Halobacteria</taxon>
        <taxon>Halobacteriales</taxon>
        <taxon>Haloferacaceae</taxon>
        <taxon>Salinirubrum</taxon>
    </lineage>
</organism>
<evidence type="ECO:0000256" key="3">
    <source>
        <dbReference type="ARBA" id="ARBA00022630"/>
    </source>
</evidence>
<accession>A0ABD5RC63</accession>
<evidence type="ECO:0000256" key="4">
    <source>
        <dbReference type="ARBA" id="ARBA00022827"/>
    </source>
</evidence>
<keyword evidence="11" id="KW-1185">Reference proteome</keyword>
<sequence>MRTADDDTADASDPDANYWDADPALRQAVERALPEADWSDSEPRLAAFGRAVAETIAPNSDTIDRHPPALHTYDAHGEVVNEVEYHPAQAENERLVVEHGVVADSFTAPEGRDEPLPFTHHLGMLALLTYADVGLTCPVAMTSGVALVLDTFDDGSLSEFRDRLVARDPDDWIQGAMFMTEKQGGSDVGKNETTAERDADGDWRLTGEKWFCSNIDAGAPLVLARRPDAPEGTEGLSLFLLSQRDSDPDEGVYYRRLKDKLGTKSVPTGELELDGALAHPVGDLDAGFAQMTRMVNLERLANAAAAVGLMGRCLLEARTHAADREAFGRTLDEHPLMARDLVELTVDHEAAVATTFEAGRQFDAFERGVAGTTETSEAAPTTDADRARRLVRLLVPVVKNRTGRLAVDHASYAMEVLGGNGYVDEFVTHRLLRDAQVLPIWEGATNVLALETLRVLAREGAHEPLLADVSARLDAADDPLLADTVAAVAAARDDCRTALGTLATADRDYAQTQAKELVELLYDVTAGSLLVESASTGLADGDARGVLVAREFVDQHLRERPVRGITSENRRPLDHVDAIVDHESVPPADLRESDESPSTPDAADD</sequence>
<proteinExistence type="inferred from homology"/>
<dbReference type="RefSeq" id="WP_227229867.1">
    <property type="nucleotide sequence ID" value="NZ_JAJCVJ010000002.1"/>
</dbReference>
<dbReference type="EMBL" id="JBHSKX010000002">
    <property type="protein sequence ID" value="MFC5367619.1"/>
    <property type="molecule type" value="Genomic_DNA"/>
</dbReference>
<dbReference type="SUPFAM" id="SSF56645">
    <property type="entry name" value="Acyl-CoA dehydrogenase NM domain-like"/>
    <property type="match status" value="1"/>
</dbReference>
<dbReference type="SUPFAM" id="SSF47203">
    <property type="entry name" value="Acyl-CoA dehydrogenase C-terminal domain-like"/>
    <property type="match status" value="1"/>
</dbReference>
<dbReference type="PANTHER" id="PTHR42707:SF2">
    <property type="entry name" value="ACD11 DEHYDROGENASE"/>
    <property type="match status" value="1"/>
</dbReference>
<dbReference type="InterPro" id="IPR006089">
    <property type="entry name" value="Acyl-CoA_DH_CS"/>
</dbReference>
<evidence type="ECO:0000256" key="2">
    <source>
        <dbReference type="ARBA" id="ARBA00009347"/>
    </source>
</evidence>
<dbReference type="InterPro" id="IPR009100">
    <property type="entry name" value="AcylCoA_DH/oxidase_NM_dom_sf"/>
</dbReference>
<evidence type="ECO:0000256" key="5">
    <source>
        <dbReference type="RuleBase" id="RU362125"/>
    </source>
</evidence>
<dbReference type="Pfam" id="PF02770">
    <property type="entry name" value="Acyl-CoA_dh_M"/>
    <property type="match status" value="1"/>
</dbReference>
<feature type="domain" description="Acyl-CoA dehydrogenase/oxidase C-terminal" evidence="7">
    <location>
        <begin position="286"/>
        <end position="450"/>
    </location>
</feature>
<evidence type="ECO:0000259" key="7">
    <source>
        <dbReference type="Pfam" id="PF00441"/>
    </source>
</evidence>
<comment type="cofactor">
    <cofactor evidence="1 5">
        <name>FAD</name>
        <dbReference type="ChEBI" id="CHEBI:57692"/>
    </cofactor>
</comment>
<evidence type="ECO:0000313" key="11">
    <source>
        <dbReference type="Proteomes" id="UP001596201"/>
    </source>
</evidence>
<comment type="similarity">
    <text evidence="2 5">Belongs to the acyl-CoA dehydrogenase family.</text>
</comment>
<dbReference type="Pfam" id="PF00441">
    <property type="entry name" value="Acyl-CoA_dh_1"/>
    <property type="match status" value="1"/>
</dbReference>
<dbReference type="Gene3D" id="1.20.140.10">
    <property type="entry name" value="Butyryl-CoA Dehydrogenase, subunit A, domain 3"/>
    <property type="match status" value="1"/>
</dbReference>
<evidence type="ECO:0000256" key="1">
    <source>
        <dbReference type="ARBA" id="ARBA00001974"/>
    </source>
</evidence>
<dbReference type="GO" id="GO:0016491">
    <property type="term" value="F:oxidoreductase activity"/>
    <property type="evidence" value="ECO:0007669"/>
    <property type="project" value="UniProtKB-KW"/>
</dbReference>
<dbReference type="Proteomes" id="UP001596201">
    <property type="component" value="Unassembled WGS sequence"/>
</dbReference>
<feature type="domain" description="Acyl-CoA oxidase/dehydrogenase middle" evidence="8">
    <location>
        <begin position="176"/>
        <end position="274"/>
    </location>
</feature>
<feature type="region of interest" description="Disordered" evidence="6">
    <location>
        <begin position="1"/>
        <end position="20"/>
    </location>
</feature>
<protein>
    <submittedName>
        <fullName evidence="10">Acyl-CoA dehydrogenase family protein</fullName>
    </submittedName>
</protein>
<dbReference type="PANTHER" id="PTHR42707">
    <property type="entry name" value="ACYL-COA DEHYDROGENASE"/>
    <property type="match status" value="1"/>
</dbReference>